<dbReference type="CDD" id="cd12162">
    <property type="entry name" value="2-Hacid_dh_4"/>
    <property type="match status" value="1"/>
</dbReference>
<dbReference type="InterPro" id="IPR050418">
    <property type="entry name" value="D-iso_2-hydroxyacid_DH_PdxB"/>
</dbReference>
<keyword evidence="3" id="KW-0520">NAD</keyword>
<dbReference type="InterPro" id="IPR006139">
    <property type="entry name" value="D-isomer_2_OHA_DH_cat_dom"/>
</dbReference>
<proteinExistence type="inferred from homology"/>
<keyword evidence="2 4" id="KW-0560">Oxidoreductase</keyword>
<feature type="domain" description="D-isomer specific 2-hydroxyacid dehydrogenase catalytic" evidence="5">
    <location>
        <begin position="31"/>
        <end position="332"/>
    </location>
</feature>
<dbReference type="PROSITE" id="PS00670">
    <property type="entry name" value="D_2_HYDROXYACID_DH_2"/>
    <property type="match status" value="1"/>
</dbReference>
<evidence type="ECO:0000256" key="1">
    <source>
        <dbReference type="ARBA" id="ARBA00005854"/>
    </source>
</evidence>
<evidence type="ECO:0000256" key="4">
    <source>
        <dbReference type="RuleBase" id="RU003719"/>
    </source>
</evidence>
<dbReference type="EMBL" id="JBGUBD010000004">
    <property type="protein sequence ID" value="MFA9478184.1"/>
    <property type="molecule type" value="Genomic_DNA"/>
</dbReference>
<organism evidence="7 8">
    <name type="scientific">Natronomicrosphaera hydrolytica</name>
    <dbReference type="NCBI Taxonomy" id="3242702"/>
    <lineage>
        <taxon>Bacteria</taxon>
        <taxon>Pseudomonadati</taxon>
        <taxon>Planctomycetota</taxon>
        <taxon>Phycisphaerae</taxon>
        <taxon>Phycisphaerales</taxon>
        <taxon>Phycisphaeraceae</taxon>
        <taxon>Natronomicrosphaera</taxon>
    </lineage>
</organism>
<dbReference type="PANTHER" id="PTHR43761:SF1">
    <property type="entry name" value="D-ISOMER SPECIFIC 2-HYDROXYACID DEHYDROGENASE CATALYTIC DOMAIN-CONTAINING PROTEIN-RELATED"/>
    <property type="match status" value="1"/>
</dbReference>
<dbReference type="SUPFAM" id="SSF51735">
    <property type="entry name" value="NAD(P)-binding Rossmann-fold domains"/>
    <property type="match status" value="1"/>
</dbReference>
<sequence>MSERIIVLDGYTLTTAKPNHPAGHGEPAWDAIAQLGELTVHDRTPDDQIIARARDASIVLTNKTPLTENTLAAMENLRYVGVLATGTNVVDLAAARQRDITVTNIPGYSTDSVAQHVFALLLEMVNHVAAHDAAVHAGQWQRSGDFSFTVAPLTELAGKTLGIVGLGAIGQRVAHIGHVMGMNIAAASRTPDAPRPGLAGVDVTFHTIDELIATADVLTLHCPLTPETHHLLDDDRLRSMKPNAYLINTGRGPLIDEPALAAVLNEGRLAGAGLDVLSHEPAADDHPLLNAPHCIITPHIAWASREARLRLMHTAATNLQAFLNGTPTNVVNQ</sequence>
<accession>A0ABV4U5U9</accession>
<dbReference type="InterPro" id="IPR006140">
    <property type="entry name" value="D-isomer_DH_NAD-bd"/>
</dbReference>
<evidence type="ECO:0000259" key="5">
    <source>
        <dbReference type="Pfam" id="PF00389"/>
    </source>
</evidence>
<reference evidence="7 8" key="1">
    <citation type="submission" date="2024-08" db="EMBL/GenBank/DDBJ databases">
        <title>Whole-genome sequencing of halo(alkali)philic microorganisms from hypersaline lakes.</title>
        <authorList>
            <person name="Sorokin D.Y."/>
            <person name="Merkel A.Y."/>
            <person name="Messina E."/>
            <person name="Yakimov M."/>
        </authorList>
    </citation>
    <scope>NUCLEOTIDE SEQUENCE [LARGE SCALE GENOMIC DNA]</scope>
    <source>
        <strain evidence="7 8">AB-hyl4</strain>
    </source>
</reference>
<dbReference type="Gene3D" id="3.40.50.720">
    <property type="entry name" value="NAD(P)-binding Rossmann-like Domain"/>
    <property type="match status" value="2"/>
</dbReference>
<dbReference type="PANTHER" id="PTHR43761">
    <property type="entry name" value="D-ISOMER SPECIFIC 2-HYDROXYACID DEHYDROGENASE FAMILY PROTEIN (AFU_ORTHOLOGUE AFUA_1G13630)"/>
    <property type="match status" value="1"/>
</dbReference>
<dbReference type="Pfam" id="PF00389">
    <property type="entry name" value="2-Hacid_dh"/>
    <property type="match status" value="1"/>
</dbReference>
<dbReference type="SUPFAM" id="SSF52283">
    <property type="entry name" value="Formate/glycerate dehydrogenase catalytic domain-like"/>
    <property type="match status" value="1"/>
</dbReference>
<keyword evidence="8" id="KW-1185">Reference proteome</keyword>
<dbReference type="RefSeq" id="WP_425345110.1">
    <property type="nucleotide sequence ID" value="NZ_JBGUBD010000004.1"/>
</dbReference>
<dbReference type="Proteomes" id="UP001575105">
    <property type="component" value="Unassembled WGS sequence"/>
</dbReference>
<dbReference type="InterPro" id="IPR029753">
    <property type="entry name" value="D-isomer_DH_CS"/>
</dbReference>
<dbReference type="PROSITE" id="PS00671">
    <property type="entry name" value="D_2_HYDROXYACID_DH_3"/>
    <property type="match status" value="1"/>
</dbReference>
<feature type="domain" description="D-isomer specific 2-hydroxyacid dehydrogenase NAD-binding" evidence="6">
    <location>
        <begin position="118"/>
        <end position="301"/>
    </location>
</feature>
<evidence type="ECO:0000313" key="8">
    <source>
        <dbReference type="Proteomes" id="UP001575105"/>
    </source>
</evidence>
<gene>
    <name evidence="7" type="ORF">ACERK3_07730</name>
</gene>
<dbReference type="InterPro" id="IPR036291">
    <property type="entry name" value="NAD(P)-bd_dom_sf"/>
</dbReference>
<evidence type="ECO:0000313" key="7">
    <source>
        <dbReference type="EMBL" id="MFA9478184.1"/>
    </source>
</evidence>
<protein>
    <submittedName>
        <fullName evidence="7">D-2-hydroxyacid dehydrogenase</fullName>
    </submittedName>
</protein>
<evidence type="ECO:0000256" key="3">
    <source>
        <dbReference type="ARBA" id="ARBA00023027"/>
    </source>
</evidence>
<comment type="caution">
    <text evidence="7">The sequence shown here is derived from an EMBL/GenBank/DDBJ whole genome shotgun (WGS) entry which is preliminary data.</text>
</comment>
<name>A0ABV4U5U9_9BACT</name>
<dbReference type="Pfam" id="PF02826">
    <property type="entry name" value="2-Hacid_dh_C"/>
    <property type="match status" value="1"/>
</dbReference>
<evidence type="ECO:0000256" key="2">
    <source>
        <dbReference type="ARBA" id="ARBA00023002"/>
    </source>
</evidence>
<comment type="similarity">
    <text evidence="1 4">Belongs to the D-isomer specific 2-hydroxyacid dehydrogenase family.</text>
</comment>
<evidence type="ECO:0000259" key="6">
    <source>
        <dbReference type="Pfam" id="PF02826"/>
    </source>
</evidence>